<evidence type="ECO:0000259" key="1">
    <source>
        <dbReference type="Pfam" id="PF01551"/>
    </source>
</evidence>
<keyword evidence="2" id="KW-0378">Hydrolase</keyword>
<keyword evidence="3" id="KW-1185">Reference proteome</keyword>
<dbReference type="PANTHER" id="PTHR21666">
    <property type="entry name" value="PEPTIDASE-RELATED"/>
    <property type="match status" value="1"/>
</dbReference>
<dbReference type="Gene3D" id="2.70.70.10">
    <property type="entry name" value="Glucose Permease (Domain IIA)"/>
    <property type="match status" value="1"/>
</dbReference>
<name>A0ABU3NRV8_9CHLR</name>
<dbReference type="InterPro" id="IPR050570">
    <property type="entry name" value="Cell_wall_metabolism_enzyme"/>
</dbReference>
<dbReference type="EMBL" id="JAUHMF010000010">
    <property type="protein sequence ID" value="MDT8899557.1"/>
    <property type="molecule type" value="Genomic_DNA"/>
</dbReference>
<organism evidence="2 3">
    <name type="scientific">Thermanaerothrix solaris</name>
    <dbReference type="NCBI Taxonomy" id="3058434"/>
    <lineage>
        <taxon>Bacteria</taxon>
        <taxon>Bacillati</taxon>
        <taxon>Chloroflexota</taxon>
        <taxon>Anaerolineae</taxon>
        <taxon>Anaerolineales</taxon>
        <taxon>Anaerolineaceae</taxon>
        <taxon>Thermanaerothrix</taxon>
    </lineage>
</organism>
<dbReference type="InterPro" id="IPR011055">
    <property type="entry name" value="Dup_hybrid_motif"/>
</dbReference>
<geneLocation type="plasmid" evidence="2">
    <name>p4228-RoL</name>
</geneLocation>
<reference evidence="2 3" key="1">
    <citation type="submission" date="2023-07" db="EMBL/GenBank/DDBJ databases">
        <title>Novel species of Thermanaerothrix with wide hydrolytic capabilities.</title>
        <authorList>
            <person name="Zayulina K.S."/>
            <person name="Podosokorskaya O.A."/>
            <person name="Elcheninov A.G."/>
        </authorList>
    </citation>
    <scope>NUCLEOTIDE SEQUENCE [LARGE SCALE GENOMIC DNA]</scope>
    <source>
        <strain evidence="2 3">4228-RoL</strain>
        <plasmid evidence="2">p4228-RoL</plasmid>
    </source>
</reference>
<evidence type="ECO:0000313" key="3">
    <source>
        <dbReference type="Proteomes" id="UP001254165"/>
    </source>
</evidence>
<proteinExistence type="predicted"/>
<dbReference type="GO" id="GO:0016787">
    <property type="term" value="F:hydrolase activity"/>
    <property type="evidence" value="ECO:0007669"/>
    <property type="project" value="UniProtKB-KW"/>
</dbReference>
<dbReference type="Pfam" id="PF01551">
    <property type="entry name" value="Peptidase_M23"/>
    <property type="match status" value="1"/>
</dbReference>
<dbReference type="RefSeq" id="WP_315626340.1">
    <property type="nucleotide sequence ID" value="NZ_JAUHMF010000010.1"/>
</dbReference>
<sequence>MFLLNRRKRRRILMIALALIALPILLCFASVFGMTSATVSGVSYVPVLGTPLAGYTNAGSPPSGGSCNNINQYFPDNPFQGWPLDFYPCDWSIISAYFCSPNYTREMNGFTHWGMDFAKKILPNGKANLIEGAPVLATAFSRVVQAVSSDPPGYNYGMGNFVQLQALAPICETAVGIDLDGDRLLQSCLHVCESEVQADLNGNGQIDDYCGEPLPWKATYMHLMDATVSQGQIVRKGQVIGHVDNTGNSTGSHLHYQINGPHGAIDPGPTLGCDNYDWNQGIQEGR</sequence>
<dbReference type="SUPFAM" id="SSF51261">
    <property type="entry name" value="Duplicated hybrid motif"/>
    <property type="match status" value="1"/>
</dbReference>
<dbReference type="InterPro" id="IPR016047">
    <property type="entry name" value="M23ase_b-sheet_dom"/>
</dbReference>
<feature type="domain" description="M23ase beta-sheet core" evidence="1">
    <location>
        <begin position="216"/>
        <end position="267"/>
    </location>
</feature>
<accession>A0ABU3NRV8</accession>
<dbReference type="PANTHER" id="PTHR21666:SF270">
    <property type="entry name" value="MUREIN HYDROLASE ACTIVATOR ENVC"/>
    <property type="match status" value="1"/>
</dbReference>
<dbReference type="CDD" id="cd12797">
    <property type="entry name" value="M23_peptidase"/>
    <property type="match status" value="1"/>
</dbReference>
<evidence type="ECO:0000313" key="2">
    <source>
        <dbReference type="EMBL" id="MDT8899557.1"/>
    </source>
</evidence>
<keyword evidence="2" id="KW-0614">Plasmid</keyword>
<protein>
    <submittedName>
        <fullName evidence="2">M23 family metallopeptidase</fullName>
        <ecNumber evidence="2">3.4.-.-</ecNumber>
    </submittedName>
</protein>
<gene>
    <name evidence="2" type="ORF">QYE77_14930</name>
</gene>
<dbReference type="Proteomes" id="UP001254165">
    <property type="component" value="Unassembled WGS sequence"/>
</dbReference>
<comment type="caution">
    <text evidence="2">The sequence shown here is derived from an EMBL/GenBank/DDBJ whole genome shotgun (WGS) entry which is preliminary data.</text>
</comment>
<dbReference type="EC" id="3.4.-.-" evidence="2"/>